<keyword evidence="3" id="KW-1185">Reference proteome</keyword>
<sequence>MLFLCPISEHLLPPRELPSWRIWLDECVFNWLDTTLEYFQILGDPASAFNGALAQMLNDVTLCMCLKRPENKHREKSLLVTVILAEQVDIDTPIVRTTFQILSGLDKAQEYSKTACRTMMAARKKFHMSVTLPVVFYIGVAAAIFFDAFGKLGDNDTSHSLAYGIWYNWILLLSIFSNCAASHISPEAIRSSLETILRGVIENHSWIEASKLSWDQSIEPAWLLYQHAATSLLSHKPPPLPSPCPNTLEGSRAVKYQGTIEVHALPLADRYHNSLRWKKWLIDRGVDVCRPSRGIWRFHPFWVDHWTRPWPKTRYMICQTLAWSFVAFPCLCAGFVSFTTPNVGLGCRSANHIAYAGLALLAAWLRVFSGDKDKRTGWKGVAWKVHQVVVWINAIVVMMGGTALQLMGAYRTCFCAAGFFATPETLISLGRNTFEQQFWAEAVWLNMAYLAYGWIVVVALAALVVRLYISYTIRGFLDI</sequence>
<keyword evidence="1" id="KW-1133">Transmembrane helix</keyword>
<evidence type="ECO:0000313" key="2">
    <source>
        <dbReference type="EMBL" id="CCX15149.1"/>
    </source>
</evidence>
<evidence type="ECO:0000256" key="1">
    <source>
        <dbReference type="SAM" id="Phobius"/>
    </source>
</evidence>
<reference evidence="2 3" key="1">
    <citation type="journal article" date="2013" name="PLoS Genet.">
        <title>The genome and development-dependent transcriptomes of Pyronema confluens: a window into fungal evolution.</title>
        <authorList>
            <person name="Traeger S."/>
            <person name="Altegoer F."/>
            <person name="Freitag M."/>
            <person name="Gabaldon T."/>
            <person name="Kempken F."/>
            <person name="Kumar A."/>
            <person name="Marcet-Houben M."/>
            <person name="Poggeler S."/>
            <person name="Stajich J.E."/>
            <person name="Nowrousian M."/>
        </authorList>
    </citation>
    <scope>NUCLEOTIDE SEQUENCE [LARGE SCALE GENOMIC DNA]</scope>
    <source>
        <strain evidence="3">CBS 100304</strain>
        <tissue evidence="2">Vegetative mycelium</tissue>
    </source>
</reference>
<evidence type="ECO:0000313" key="3">
    <source>
        <dbReference type="Proteomes" id="UP000018144"/>
    </source>
</evidence>
<keyword evidence="1" id="KW-0472">Membrane</keyword>
<dbReference type="OMA" id="WYSWILI"/>
<dbReference type="AlphaFoldDB" id="U4L8Q5"/>
<dbReference type="EMBL" id="HF936136">
    <property type="protein sequence ID" value="CCX15149.1"/>
    <property type="molecule type" value="Genomic_DNA"/>
</dbReference>
<gene>
    <name evidence="2" type="ORF">PCON_01424</name>
</gene>
<protein>
    <submittedName>
        <fullName evidence="2">Uncharacterized protein</fullName>
    </submittedName>
</protein>
<dbReference type="Proteomes" id="UP000018144">
    <property type="component" value="Unassembled WGS sequence"/>
</dbReference>
<feature type="transmembrane region" description="Helical" evidence="1">
    <location>
        <begin position="388"/>
        <end position="410"/>
    </location>
</feature>
<feature type="transmembrane region" description="Helical" evidence="1">
    <location>
        <begin position="315"/>
        <end position="338"/>
    </location>
</feature>
<keyword evidence="1" id="KW-0812">Transmembrane</keyword>
<feature type="transmembrane region" description="Helical" evidence="1">
    <location>
        <begin position="449"/>
        <end position="469"/>
    </location>
</feature>
<dbReference type="OrthoDB" id="5392263at2759"/>
<dbReference type="eggNOG" id="ENOG502S5KS">
    <property type="taxonomic scope" value="Eukaryota"/>
</dbReference>
<name>U4L8Q5_PYROM</name>
<organism evidence="2 3">
    <name type="scientific">Pyronema omphalodes (strain CBS 100304)</name>
    <name type="common">Pyronema confluens</name>
    <dbReference type="NCBI Taxonomy" id="1076935"/>
    <lineage>
        <taxon>Eukaryota</taxon>
        <taxon>Fungi</taxon>
        <taxon>Dikarya</taxon>
        <taxon>Ascomycota</taxon>
        <taxon>Pezizomycotina</taxon>
        <taxon>Pezizomycetes</taxon>
        <taxon>Pezizales</taxon>
        <taxon>Pyronemataceae</taxon>
        <taxon>Pyronema</taxon>
    </lineage>
</organism>
<feature type="transmembrane region" description="Helical" evidence="1">
    <location>
        <begin position="166"/>
        <end position="184"/>
    </location>
</feature>
<proteinExistence type="predicted"/>
<accession>U4L8Q5</accession>
<feature type="transmembrane region" description="Helical" evidence="1">
    <location>
        <begin position="350"/>
        <end position="368"/>
    </location>
</feature>
<feature type="transmembrane region" description="Helical" evidence="1">
    <location>
        <begin position="126"/>
        <end position="146"/>
    </location>
</feature>